<proteinExistence type="predicted"/>
<reference evidence="2 3" key="1">
    <citation type="submission" date="2018-04" db="EMBL/GenBank/DDBJ databases">
        <authorList>
            <person name="Zhang X."/>
            <person name="Yuan J."/>
            <person name="Li F."/>
            <person name="Xiang J."/>
        </authorList>
    </citation>
    <scope>NUCLEOTIDE SEQUENCE [LARGE SCALE GENOMIC DNA]</scope>
    <source>
        <tissue evidence="2">Muscle</tissue>
    </source>
</reference>
<gene>
    <name evidence="2" type="ORF">C7M84_019062</name>
</gene>
<feature type="compositionally biased region" description="Polar residues" evidence="1">
    <location>
        <begin position="106"/>
        <end position="127"/>
    </location>
</feature>
<feature type="compositionally biased region" description="Polar residues" evidence="1">
    <location>
        <begin position="646"/>
        <end position="662"/>
    </location>
</feature>
<sequence length="762" mass="81992">MSQLAERKSAAASRVSSLEKENKRKGLEDWKKFREIIVVLLKSRKKLGEEWDKKRQQETQIRSLREAIQQKELELTARKEREAALEKEKSTARAKSEQPSPRPQRWLSSLQKVSQQPEVKLTAQTTGKVRRDTPRPNRFDTGLDLLKASKFRKKFHLTVSSGDSRSEDTPDTQSVTEESSDGDRVTSQPGPSSTPAPLLNLGQSPILVSRQASLPVTAKDSRYGASAQSLPPSVPNLVFSSKVKQGHLPTGSILRDGTPSRPCTSYGQDSTSSQEEHRTVASSSHQSFSGYSGHLADVSNTSESTPDQVSVGRSPSCANTPSPSISSGFRPRCSTGSRVPTSTSNFVNELSSITETEVSMDEKNQSSSSEDIWYTPPSPSQLPTKEVRQAYVSSLLNSPEFTFKKAPTPPKLFSQRMGPSESSRQSDMAQSKISSSTAKSHSQQHLGVVSDQAQEYVAGPQPKSTTGELEMEQESGVGESPKCRSNTILTSTPGKTQISKKDYTTEYTTTPECSDLNKAGFLEDMELETEEASGQMMNSLQFQSSQGFIVEADGDADGTRTSGTDQADKSFIGSVETSHYASLVSRNDSAVTTAPSSNTSPSEGNTAFTHSSPSSTAEVHKDLLTFSMCVDTSSSSASSRHPKPTSPGSSFNFMLGESSDSGRGTPGALRLFGSPEDADGFDNTSEESSGVNFSLFGDSQPSQESDSGGSYFNFGFGGTRGSPSTNSSPGSFISSFYDSSSFSSSSSRSSEREGGGAGFRLF</sequence>
<feature type="compositionally biased region" description="Polar residues" evidence="1">
    <location>
        <begin position="682"/>
        <end position="704"/>
    </location>
</feature>
<evidence type="ECO:0000313" key="3">
    <source>
        <dbReference type="Proteomes" id="UP000283509"/>
    </source>
</evidence>
<feature type="compositionally biased region" description="Polar residues" evidence="1">
    <location>
        <begin position="575"/>
        <end position="616"/>
    </location>
</feature>
<keyword evidence="3" id="KW-1185">Reference proteome</keyword>
<dbReference type="AlphaFoldDB" id="A0A3R7SIZ6"/>
<feature type="compositionally biased region" description="Polar residues" evidence="1">
    <location>
        <begin position="185"/>
        <end position="195"/>
    </location>
</feature>
<feature type="region of interest" description="Disordered" evidence="1">
    <location>
        <begin position="247"/>
        <end position="383"/>
    </location>
</feature>
<feature type="compositionally biased region" description="Low complexity" evidence="1">
    <location>
        <begin position="282"/>
        <end position="294"/>
    </location>
</feature>
<feature type="compositionally biased region" description="Polar residues" evidence="1">
    <location>
        <begin position="298"/>
        <end position="327"/>
    </location>
</feature>
<feature type="region of interest" description="Disordered" evidence="1">
    <location>
        <begin position="549"/>
        <end position="616"/>
    </location>
</feature>
<feature type="region of interest" description="Disordered" evidence="1">
    <location>
        <begin position="633"/>
        <end position="762"/>
    </location>
</feature>
<accession>A0A3R7SIZ6</accession>
<name>A0A3R7SIZ6_PENVA</name>
<feature type="compositionally biased region" description="Low complexity" evidence="1">
    <location>
        <begin position="721"/>
        <end position="748"/>
    </location>
</feature>
<protein>
    <submittedName>
        <fullName evidence="2">Uncharacterized protein</fullName>
    </submittedName>
</protein>
<evidence type="ECO:0000256" key="1">
    <source>
        <dbReference type="SAM" id="MobiDB-lite"/>
    </source>
</evidence>
<feature type="region of interest" description="Disordered" evidence="1">
    <location>
        <begin position="398"/>
        <end position="515"/>
    </location>
</feature>
<feature type="region of interest" description="Disordered" evidence="1">
    <location>
        <begin position="80"/>
        <end position="145"/>
    </location>
</feature>
<feature type="compositionally biased region" description="Polar residues" evidence="1">
    <location>
        <begin position="261"/>
        <end position="273"/>
    </location>
</feature>
<feature type="compositionally biased region" description="Basic and acidic residues" evidence="1">
    <location>
        <begin position="129"/>
        <end position="138"/>
    </location>
</feature>
<reference evidence="2 3" key="2">
    <citation type="submission" date="2019-01" db="EMBL/GenBank/DDBJ databases">
        <title>The decoding of complex shrimp genome reveals the adaptation for benthos swimmer, frequently molting mechanism and breeding impact on genome.</title>
        <authorList>
            <person name="Sun Y."/>
            <person name="Gao Y."/>
            <person name="Yu Y."/>
        </authorList>
    </citation>
    <scope>NUCLEOTIDE SEQUENCE [LARGE SCALE GENOMIC DNA]</scope>
    <source>
        <tissue evidence="2">Muscle</tissue>
    </source>
</reference>
<feature type="region of interest" description="Disordered" evidence="1">
    <location>
        <begin position="1"/>
        <end position="24"/>
    </location>
</feature>
<feature type="region of interest" description="Disordered" evidence="1">
    <location>
        <begin position="157"/>
        <end position="204"/>
    </location>
</feature>
<dbReference type="Proteomes" id="UP000283509">
    <property type="component" value="Unassembled WGS sequence"/>
</dbReference>
<dbReference type="OrthoDB" id="6373652at2759"/>
<feature type="compositionally biased region" description="Polar residues" evidence="1">
    <location>
        <begin position="334"/>
        <end position="357"/>
    </location>
</feature>
<evidence type="ECO:0000313" key="2">
    <source>
        <dbReference type="EMBL" id="ROT63061.1"/>
    </source>
</evidence>
<organism evidence="2 3">
    <name type="scientific">Penaeus vannamei</name>
    <name type="common">Whiteleg shrimp</name>
    <name type="synonym">Litopenaeus vannamei</name>
    <dbReference type="NCBI Taxonomy" id="6689"/>
    <lineage>
        <taxon>Eukaryota</taxon>
        <taxon>Metazoa</taxon>
        <taxon>Ecdysozoa</taxon>
        <taxon>Arthropoda</taxon>
        <taxon>Crustacea</taxon>
        <taxon>Multicrustacea</taxon>
        <taxon>Malacostraca</taxon>
        <taxon>Eumalacostraca</taxon>
        <taxon>Eucarida</taxon>
        <taxon>Decapoda</taxon>
        <taxon>Dendrobranchiata</taxon>
        <taxon>Penaeoidea</taxon>
        <taxon>Penaeidae</taxon>
        <taxon>Penaeus</taxon>
    </lineage>
</organism>
<feature type="compositionally biased region" description="Low complexity" evidence="1">
    <location>
        <begin position="429"/>
        <end position="445"/>
    </location>
</feature>
<feature type="compositionally biased region" description="Low complexity" evidence="1">
    <location>
        <begin position="705"/>
        <end position="714"/>
    </location>
</feature>
<feature type="compositionally biased region" description="Polar residues" evidence="1">
    <location>
        <begin position="483"/>
        <end position="497"/>
    </location>
</feature>
<feature type="compositionally biased region" description="Basic and acidic residues" evidence="1">
    <location>
        <begin position="80"/>
        <end position="96"/>
    </location>
</feature>
<dbReference type="EMBL" id="QCYY01003500">
    <property type="protein sequence ID" value="ROT63061.1"/>
    <property type="molecule type" value="Genomic_DNA"/>
</dbReference>
<comment type="caution">
    <text evidence="2">The sequence shown here is derived from an EMBL/GenBank/DDBJ whole genome shotgun (WGS) entry which is preliminary data.</text>
</comment>